<gene>
    <name evidence="2" type="ordered locus">PBPRB1980</name>
</gene>
<dbReference type="AlphaFoldDB" id="Q6LFV5"/>
<keyword evidence="3" id="KW-1185">Reference proteome</keyword>
<feature type="chain" id="PRO_5004276617" description="CS1 type fimbrial major subunit" evidence="1">
    <location>
        <begin position="27"/>
        <end position="171"/>
    </location>
</feature>
<dbReference type="InterPro" id="IPR007540">
    <property type="entry name" value="Fimbrial_CS1-type"/>
</dbReference>
<dbReference type="HOGENOM" id="CLU_1561475_0_0_6"/>
<dbReference type="Pfam" id="PF04449">
    <property type="entry name" value="Fimbrial_CS1"/>
    <property type="match status" value="1"/>
</dbReference>
<accession>Q6LFV5</accession>
<dbReference type="EMBL" id="CR378681">
    <property type="protein sequence ID" value="CAG23825.1"/>
    <property type="molecule type" value="Genomic_DNA"/>
</dbReference>
<protein>
    <recommendedName>
        <fullName evidence="4">CS1 type fimbrial major subunit</fullName>
    </recommendedName>
</protein>
<dbReference type="STRING" id="298386.PBPRB1980"/>
<dbReference type="KEGG" id="ppr:PBPRB1980"/>
<evidence type="ECO:0000313" key="2">
    <source>
        <dbReference type="EMBL" id="CAG23825.1"/>
    </source>
</evidence>
<dbReference type="Gene3D" id="2.60.40.2040">
    <property type="entry name" value="CFA/I fimbrial subunit E, pilin domain"/>
    <property type="match status" value="1"/>
</dbReference>
<evidence type="ECO:0000313" key="3">
    <source>
        <dbReference type="Proteomes" id="UP000000593"/>
    </source>
</evidence>
<organism evidence="2 3">
    <name type="scientific">Photobacterium profundum (strain SS9)</name>
    <dbReference type="NCBI Taxonomy" id="298386"/>
    <lineage>
        <taxon>Bacteria</taxon>
        <taxon>Pseudomonadati</taxon>
        <taxon>Pseudomonadota</taxon>
        <taxon>Gammaproteobacteria</taxon>
        <taxon>Vibrionales</taxon>
        <taxon>Vibrionaceae</taxon>
        <taxon>Photobacterium</taxon>
    </lineage>
</organism>
<evidence type="ECO:0008006" key="4">
    <source>
        <dbReference type="Google" id="ProtNLM"/>
    </source>
</evidence>
<proteinExistence type="predicted"/>
<dbReference type="Proteomes" id="UP000000593">
    <property type="component" value="Chromosome 2"/>
</dbReference>
<feature type="signal peptide" evidence="1">
    <location>
        <begin position="1"/>
        <end position="26"/>
    </location>
</feature>
<keyword evidence="1" id="KW-0732">Signal</keyword>
<sequence length="171" mass="17969">MSLKTRNVITTALLAAGMLVAMPTIAKTSAPQEIKVKTTVGGYMDWSRVDGTAISDPIQLQYVANGGHGEFKNLKLNTKVTPEMAGKKVSFLLKNDLEIVNQIDQSKIDGFKISVGGVELKTAGNVTVVAEGESGFTGVSKALLVTHSGLTSKPADGRYVGFASIVLEGEA</sequence>
<dbReference type="RefSeq" id="WP_011221962.1">
    <property type="nucleotide sequence ID" value="NC_006371.1"/>
</dbReference>
<dbReference type="GO" id="GO:0009289">
    <property type="term" value="C:pilus"/>
    <property type="evidence" value="ECO:0007669"/>
    <property type="project" value="InterPro"/>
</dbReference>
<reference evidence="3" key="1">
    <citation type="journal article" date="2005" name="Science">
        <title>Life at depth: Photobacterium profundum genome sequence and expression analysis.</title>
        <authorList>
            <person name="Vezzi A."/>
            <person name="Campanaro S."/>
            <person name="D'Angelo M."/>
            <person name="Simonato F."/>
            <person name="Vitulo N."/>
            <person name="Lauro F.M."/>
            <person name="Cestaro A."/>
            <person name="Malacrida G."/>
            <person name="Simionati B."/>
            <person name="Cannata N."/>
            <person name="Romualdi C."/>
            <person name="Bartlett D.H."/>
            <person name="Valle G."/>
        </authorList>
    </citation>
    <scope>NUCLEOTIDE SEQUENCE [LARGE SCALE GENOMIC DNA]</scope>
    <source>
        <strain evidence="3">ATCC BAA-1253 / SS9</strain>
    </source>
</reference>
<evidence type="ECO:0000256" key="1">
    <source>
        <dbReference type="SAM" id="SignalP"/>
    </source>
</evidence>
<name>Q6LFV5_PHOPR</name>